<dbReference type="PRINTS" id="PR00032">
    <property type="entry name" value="HTHARAC"/>
</dbReference>
<name>A0A3A6PHL8_9BACL</name>
<dbReference type="InterPro" id="IPR037923">
    <property type="entry name" value="HTH-like"/>
</dbReference>
<evidence type="ECO:0000256" key="3">
    <source>
        <dbReference type="ARBA" id="ARBA00023163"/>
    </source>
</evidence>
<accession>A0A3A6PHL8</accession>
<dbReference type="SMART" id="SM00342">
    <property type="entry name" value="HTH_ARAC"/>
    <property type="match status" value="1"/>
</dbReference>
<feature type="domain" description="HTH araC/xylS-type" evidence="4">
    <location>
        <begin position="157"/>
        <end position="255"/>
    </location>
</feature>
<keyword evidence="1" id="KW-0805">Transcription regulation</keyword>
<dbReference type="RefSeq" id="WP_120113603.1">
    <property type="nucleotide sequence ID" value="NZ_QXQB01000005.1"/>
</dbReference>
<dbReference type="SUPFAM" id="SSF51215">
    <property type="entry name" value="Regulatory protein AraC"/>
    <property type="match status" value="1"/>
</dbReference>
<dbReference type="EMBL" id="QXQB01000005">
    <property type="protein sequence ID" value="RJX37679.1"/>
    <property type="molecule type" value="Genomic_DNA"/>
</dbReference>
<gene>
    <name evidence="5" type="ORF">D3P09_22175</name>
</gene>
<dbReference type="Pfam" id="PF12833">
    <property type="entry name" value="HTH_18"/>
    <property type="match status" value="1"/>
</dbReference>
<keyword evidence="2" id="KW-0238">DNA-binding</keyword>
<evidence type="ECO:0000256" key="2">
    <source>
        <dbReference type="ARBA" id="ARBA00023125"/>
    </source>
</evidence>
<evidence type="ECO:0000313" key="6">
    <source>
        <dbReference type="Proteomes" id="UP000267798"/>
    </source>
</evidence>
<dbReference type="InterPro" id="IPR009057">
    <property type="entry name" value="Homeodomain-like_sf"/>
</dbReference>
<dbReference type="InterPro" id="IPR003313">
    <property type="entry name" value="AraC-bd"/>
</dbReference>
<dbReference type="InterPro" id="IPR018062">
    <property type="entry name" value="HTH_AraC-typ_CS"/>
</dbReference>
<reference evidence="5 6" key="1">
    <citation type="submission" date="2018-09" db="EMBL/GenBank/DDBJ databases">
        <title>Paenibacillus aracenensis nov. sp. isolated from a cave in southern Spain.</title>
        <authorList>
            <person name="Jurado V."/>
            <person name="Gutierrez-Patricio S."/>
            <person name="Gonzalez-Pimentel J.L."/>
            <person name="Miller A.Z."/>
            <person name="Laiz L."/>
            <person name="Saiz-Jimenez C."/>
        </authorList>
    </citation>
    <scope>NUCLEOTIDE SEQUENCE [LARGE SCALE GENOMIC DNA]</scope>
    <source>
        <strain evidence="5 6">JCM 19203</strain>
    </source>
</reference>
<evidence type="ECO:0000313" key="5">
    <source>
        <dbReference type="EMBL" id="RJX37679.1"/>
    </source>
</evidence>
<sequence length="260" mass="29917">MLSFEGMRQHQGMNWYAERPAGENYAVLIAMTYGKCVYWINGEKLLLEKGDFMFISPGAAYYGKSVPTVFHEQFVLTFRLEKSALDGPLSSSFPFIKAKAGCYDMVMERLRTVWSEWQEGLPYIQLRAAALTLEALALWSRELVRGEQTAVSQHHTERMKAYLQDHYRGKVTKEHLGECIGRSPNHAATLFRQVTGQTISEYVHSLRMRTAVYMLTESLLTVSEISDYLGYSDVTYFQRVFKRSLGHSPSAYLKERRQHV</sequence>
<dbReference type="PROSITE" id="PS00041">
    <property type="entry name" value="HTH_ARAC_FAMILY_1"/>
    <property type="match status" value="1"/>
</dbReference>
<dbReference type="OrthoDB" id="2644630at2"/>
<dbReference type="GO" id="GO:0043565">
    <property type="term" value="F:sequence-specific DNA binding"/>
    <property type="evidence" value="ECO:0007669"/>
    <property type="project" value="InterPro"/>
</dbReference>
<keyword evidence="3" id="KW-0804">Transcription</keyword>
<evidence type="ECO:0000256" key="1">
    <source>
        <dbReference type="ARBA" id="ARBA00023015"/>
    </source>
</evidence>
<protein>
    <submittedName>
        <fullName evidence="5">AraC family transcriptional regulator</fullName>
    </submittedName>
</protein>
<dbReference type="AlphaFoldDB" id="A0A3A6PHL8"/>
<evidence type="ECO:0000259" key="4">
    <source>
        <dbReference type="PROSITE" id="PS01124"/>
    </source>
</evidence>
<proteinExistence type="predicted"/>
<dbReference type="PANTHER" id="PTHR43280">
    <property type="entry name" value="ARAC-FAMILY TRANSCRIPTIONAL REGULATOR"/>
    <property type="match status" value="1"/>
</dbReference>
<dbReference type="InterPro" id="IPR018060">
    <property type="entry name" value="HTH_AraC"/>
</dbReference>
<dbReference type="InterPro" id="IPR020449">
    <property type="entry name" value="Tscrpt_reg_AraC-type_HTH"/>
</dbReference>
<dbReference type="PANTHER" id="PTHR43280:SF10">
    <property type="entry name" value="REGULATORY PROTEIN POCR"/>
    <property type="match status" value="1"/>
</dbReference>
<dbReference type="PROSITE" id="PS01124">
    <property type="entry name" value="HTH_ARAC_FAMILY_2"/>
    <property type="match status" value="1"/>
</dbReference>
<comment type="caution">
    <text evidence="5">The sequence shown here is derived from an EMBL/GenBank/DDBJ whole genome shotgun (WGS) entry which is preliminary data.</text>
</comment>
<dbReference type="Pfam" id="PF02311">
    <property type="entry name" value="AraC_binding"/>
    <property type="match status" value="1"/>
</dbReference>
<dbReference type="GO" id="GO:0003700">
    <property type="term" value="F:DNA-binding transcription factor activity"/>
    <property type="evidence" value="ECO:0007669"/>
    <property type="project" value="InterPro"/>
</dbReference>
<keyword evidence="6" id="KW-1185">Reference proteome</keyword>
<dbReference type="Proteomes" id="UP000267798">
    <property type="component" value="Unassembled WGS sequence"/>
</dbReference>
<dbReference type="SUPFAM" id="SSF46689">
    <property type="entry name" value="Homeodomain-like"/>
    <property type="match status" value="2"/>
</dbReference>
<dbReference type="Gene3D" id="1.10.10.60">
    <property type="entry name" value="Homeodomain-like"/>
    <property type="match status" value="2"/>
</dbReference>
<organism evidence="5 6">
    <name type="scientific">Paenibacillus pinisoli</name>
    <dbReference type="NCBI Taxonomy" id="1276110"/>
    <lineage>
        <taxon>Bacteria</taxon>
        <taxon>Bacillati</taxon>
        <taxon>Bacillota</taxon>
        <taxon>Bacilli</taxon>
        <taxon>Bacillales</taxon>
        <taxon>Paenibacillaceae</taxon>
        <taxon>Paenibacillus</taxon>
    </lineage>
</organism>